<keyword evidence="3" id="KW-1185">Reference proteome</keyword>
<gene>
    <name evidence="2" type="primary">Contig10271.g10957</name>
    <name evidence="2" type="ORF">STYLEM_5428</name>
</gene>
<evidence type="ECO:0000256" key="1">
    <source>
        <dbReference type="SAM" id="MobiDB-lite"/>
    </source>
</evidence>
<accession>A0A078A4K5</accession>
<name>A0A078A4K5_STYLE</name>
<evidence type="ECO:0000313" key="3">
    <source>
        <dbReference type="Proteomes" id="UP000039865"/>
    </source>
</evidence>
<reference evidence="2 3" key="1">
    <citation type="submission" date="2014-06" db="EMBL/GenBank/DDBJ databases">
        <authorList>
            <person name="Swart Estienne"/>
        </authorList>
    </citation>
    <scope>NUCLEOTIDE SEQUENCE [LARGE SCALE GENOMIC DNA]</scope>
    <source>
        <strain evidence="2 3">130c</strain>
    </source>
</reference>
<dbReference type="Proteomes" id="UP000039865">
    <property type="component" value="Unassembled WGS sequence"/>
</dbReference>
<sequence>MLQNSSSEITQPLLDGYNKPDKKSNEFQDIVPTDYQWILDKYQEVDYSKEESRIQKTLIKIEGKIEQIFILEHKNLIICKRDNSFLDVVKKDSSQLIKTVQIYQGSNITYQVYDNADYIMFQIQNGNIYLYKLEEFEKEAGNHLIELQFEQPSLFKYSSIQSQFDVLVTLYDEIILFRLDKNINVFEVDYANQSQFYVKKYVYSRHQIFFKDQLDDVFRFE</sequence>
<dbReference type="EMBL" id="CCKQ01005263">
    <property type="protein sequence ID" value="CDW76428.1"/>
    <property type="molecule type" value="Genomic_DNA"/>
</dbReference>
<feature type="compositionally biased region" description="Polar residues" evidence="1">
    <location>
        <begin position="1"/>
        <end position="10"/>
    </location>
</feature>
<dbReference type="InParanoid" id="A0A078A4K5"/>
<dbReference type="AlphaFoldDB" id="A0A078A4K5"/>
<feature type="region of interest" description="Disordered" evidence="1">
    <location>
        <begin position="1"/>
        <end position="25"/>
    </location>
</feature>
<protein>
    <submittedName>
        <fullName evidence="2">Uncharacterized protein</fullName>
    </submittedName>
</protein>
<evidence type="ECO:0000313" key="2">
    <source>
        <dbReference type="EMBL" id="CDW76428.1"/>
    </source>
</evidence>
<proteinExistence type="predicted"/>
<organism evidence="2 3">
    <name type="scientific">Stylonychia lemnae</name>
    <name type="common">Ciliate</name>
    <dbReference type="NCBI Taxonomy" id="5949"/>
    <lineage>
        <taxon>Eukaryota</taxon>
        <taxon>Sar</taxon>
        <taxon>Alveolata</taxon>
        <taxon>Ciliophora</taxon>
        <taxon>Intramacronucleata</taxon>
        <taxon>Spirotrichea</taxon>
        <taxon>Stichotrichia</taxon>
        <taxon>Sporadotrichida</taxon>
        <taxon>Oxytrichidae</taxon>
        <taxon>Stylonychinae</taxon>
        <taxon>Stylonychia</taxon>
    </lineage>
</organism>